<organism evidence="4 5">
    <name type="scientific">Haemonchus contortus</name>
    <name type="common">Barber pole worm</name>
    <dbReference type="NCBI Taxonomy" id="6289"/>
    <lineage>
        <taxon>Eukaryota</taxon>
        <taxon>Metazoa</taxon>
        <taxon>Ecdysozoa</taxon>
        <taxon>Nematoda</taxon>
        <taxon>Chromadorea</taxon>
        <taxon>Rhabditida</taxon>
        <taxon>Rhabditina</taxon>
        <taxon>Rhabditomorpha</taxon>
        <taxon>Strongyloidea</taxon>
        <taxon>Trichostrongylidae</taxon>
        <taxon>Haemonchus</taxon>
    </lineage>
</organism>
<dbReference type="Gene3D" id="3.60.10.10">
    <property type="entry name" value="Endonuclease/exonuclease/phosphatase"/>
    <property type="match status" value="1"/>
</dbReference>
<dbReference type="AlphaFoldDB" id="A0A7I5EA01"/>
<dbReference type="GO" id="GO:0004519">
    <property type="term" value="F:endonuclease activity"/>
    <property type="evidence" value="ECO:0007669"/>
    <property type="project" value="InterPro"/>
</dbReference>
<feature type="domain" description="Phlebovirus glycoprotein G2 C-terminal" evidence="3">
    <location>
        <begin position="118"/>
        <end position="206"/>
    </location>
</feature>
<dbReference type="InterPro" id="IPR036691">
    <property type="entry name" value="Endo/exonu/phosph_ase_sf"/>
</dbReference>
<accession>A0A7I5EA01</accession>
<dbReference type="Proteomes" id="UP000025227">
    <property type="component" value="Unplaced"/>
</dbReference>
<dbReference type="InterPro" id="IPR009878">
    <property type="entry name" value="Phlebovirus_G2_fusion"/>
</dbReference>
<dbReference type="Pfam" id="PF19019">
    <property type="entry name" value="Phlebo_G2_C"/>
    <property type="match status" value="1"/>
</dbReference>
<evidence type="ECO:0000313" key="4">
    <source>
        <dbReference type="Proteomes" id="UP000025227"/>
    </source>
</evidence>
<proteinExistence type="predicted"/>
<dbReference type="InterPro" id="IPR005135">
    <property type="entry name" value="Endo/exonuclease/phosphatase"/>
</dbReference>
<evidence type="ECO:0000259" key="3">
    <source>
        <dbReference type="Pfam" id="PF19019"/>
    </source>
</evidence>
<dbReference type="SUPFAM" id="SSF56219">
    <property type="entry name" value="DNase I-like"/>
    <property type="match status" value="1"/>
</dbReference>
<feature type="domain" description="Phlebovirus glycoprotein G2 fusion" evidence="2">
    <location>
        <begin position="4"/>
        <end position="102"/>
    </location>
</feature>
<feature type="domain" description="Endonuclease/exonuclease/phosphatase" evidence="1">
    <location>
        <begin position="289"/>
        <end position="428"/>
    </location>
</feature>
<evidence type="ECO:0000259" key="1">
    <source>
        <dbReference type="Pfam" id="PF03372"/>
    </source>
</evidence>
<dbReference type="GO" id="GO:0003677">
    <property type="term" value="F:DNA binding"/>
    <property type="evidence" value="ECO:0007669"/>
    <property type="project" value="InterPro"/>
</dbReference>
<dbReference type="GO" id="GO:0006281">
    <property type="term" value="P:DNA repair"/>
    <property type="evidence" value="ECO:0007669"/>
    <property type="project" value="InterPro"/>
</dbReference>
<dbReference type="WBParaSite" id="HCON_00095530-00001">
    <property type="protein sequence ID" value="HCON_00095530-00001"/>
    <property type="gene ID" value="HCON_00095530"/>
</dbReference>
<reference evidence="5" key="1">
    <citation type="submission" date="2020-12" db="UniProtKB">
        <authorList>
            <consortium name="WormBaseParasite"/>
        </authorList>
    </citation>
    <scope>IDENTIFICATION</scope>
    <source>
        <strain evidence="5">MHco3</strain>
    </source>
</reference>
<dbReference type="Gene3D" id="2.60.40.3770">
    <property type="match status" value="1"/>
</dbReference>
<protein>
    <submittedName>
        <fullName evidence="5">Endo/exonuclease/phosphatase domain-containing protein</fullName>
    </submittedName>
</protein>
<keyword evidence="4" id="KW-1185">Reference proteome</keyword>
<dbReference type="InterPro" id="IPR020847">
    <property type="entry name" value="AP_endonuclease_F1_BS"/>
</dbReference>
<name>A0A7I5EA01_HAECO</name>
<dbReference type="PROSITE" id="PS00726">
    <property type="entry name" value="AP_NUCLEASE_F1_1"/>
    <property type="match status" value="1"/>
</dbReference>
<evidence type="ECO:0000313" key="5">
    <source>
        <dbReference type="WBParaSite" id="HCON_00095530-00001"/>
    </source>
</evidence>
<sequence length="470" mass="51277">METEDGIAIVKPAHKGKLEPRSAGQLQCPTKKAASLFNCIFASKVCTYTTGLQKASCVCSSGNMENLMQEYPLPQASKNYLIYSHGDAVFAKTSVGSAIQLHLVAEDLKITTRQSNSSCEIEASDLSGCYNCMAGAELTLSCRSSHGQVTANILCPTQSQIAHCTKTGHLNKLLFHFSNPTVLTECIVSCPGGSTVMKVKGSLQFVDDGLLKSDMQADAIVKEVARDTSFFDRVINDISEMVRSGADGSTSSKCTGANGDLKGPVDKNRRIWSAQDEKPSRHGDCLRICTYNCRNIASKADQTILNETSKRLRFDVIALQETKTKETAIKKTIFVLGAKVDGKNVAGVGFLVHRRIEHPVDSTEVFGPRLTILRLRIGRRTTVSILNCYAPTSTATDGEKDAFYEELKEVLKNERSYYKYVVGDFNAVIQEERPATACTGPHGIGETYENGERLMDLLEACNLFTETASS</sequence>
<dbReference type="Pfam" id="PF07245">
    <property type="entry name" value="Phlebovirus_G2"/>
    <property type="match status" value="1"/>
</dbReference>
<dbReference type="InterPro" id="IPR043603">
    <property type="entry name" value="Phlebo_G2_C"/>
</dbReference>
<evidence type="ECO:0000259" key="2">
    <source>
        <dbReference type="Pfam" id="PF07245"/>
    </source>
</evidence>
<dbReference type="OrthoDB" id="5854880at2759"/>
<dbReference type="Pfam" id="PF03372">
    <property type="entry name" value="Exo_endo_phos"/>
    <property type="match status" value="1"/>
</dbReference>